<dbReference type="EMBL" id="MCFG01000183">
    <property type="protein sequence ID" value="ORX79212.1"/>
    <property type="molecule type" value="Genomic_DNA"/>
</dbReference>
<organism evidence="1 2">
    <name type="scientific">Anaeromyces robustus</name>
    <dbReference type="NCBI Taxonomy" id="1754192"/>
    <lineage>
        <taxon>Eukaryota</taxon>
        <taxon>Fungi</taxon>
        <taxon>Fungi incertae sedis</taxon>
        <taxon>Chytridiomycota</taxon>
        <taxon>Chytridiomycota incertae sedis</taxon>
        <taxon>Neocallimastigomycetes</taxon>
        <taxon>Neocallimastigales</taxon>
        <taxon>Neocallimastigaceae</taxon>
        <taxon>Anaeromyces</taxon>
    </lineage>
</organism>
<dbReference type="AlphaFoldDB" id="A0A1Y1X0I3"/>
<evidence type="ECO:0000313" key="2">
    <source>
        <dbReference type="Proteomes" id="UP000193944"/>
    </source>
</evidence>
<sequence>MLILKIVYFLDCYQHQPCQRTEIRRCASEAMNREDDMFQIPAKAVILAMGCRERPRGALNIPGYRPTGIFSAGTAQRLVFSQPVQLKDLLISEDYIPTGIFSAGTAQRLEYRIHSVICVISGKNTVPTPKLIHTTILTESSPGRYSTHFIQRSSEIIIPLCDYGSSTGTDAVLENFVTPLLINNKSSSVESLSILLPLKIQTLILFKPIYQNHLSLNSFNSCKRTRHRTAVSFLRDVSPPFMLEASLIKISNDPLLFLHSI</sequence>
<reference evidence="1 2" key="2">
    <citation type="submission" date="2016-08" db="EMBL/GenBank/DDBJ databases">
        <title>Pervasive Adenine N6-methylation of Active Genes in Fungi.</title>
        <authorList>
            <consortium name="DOE Joint Genome Institute"/>
            <person name="Mondo S.J."/>
            <person name="Dannebaum R.O."/>
            <person name="Kuo R.C."/>
            <person name="Labutti K."/>
            <person name="Haridas S."/>
            <person name="Kuo A."/>
            <person name="Salamov A."/>
            <person name="Ahrendt S.R."/>
            <person name="Lipzen A."/>
            <person name="Sullivan W."/>
            <person name="Andreopoulos W.B."/>
            <person name="Clum A."/>
            <person name="Lindquist E."/>
            <person name="Daum C."/>
            <person name="Ramamoorthy G.K."/>
            <person name="Gryganskyi A."/>
            <person name="Culley D."/>
            <person name="Magnuson J.K."/>
            <person name="James T.Y."/>
            <person name="O'Malley M.A."/>
            <person name="Stajich J.E."/>
            <person name="Spatafora J.W."/>
            <person name="Visel A."/>
            <person name="Grigoriev I.V."/>
        </authorList>
    </citation>
    <scope>NUCLEOTIDE SEQUENCE [LARGE SCALE GENOMIC DNA]</scope>
    <source>
        <strain evidence="1 2">S4</strain>
    </source>
</reference>
<protein>
    <recommendedName>
        <fullName evidence="3">FAD/NAD(P)-binding domain-containing protein</fullName>
    </recommendedName>
</protein>
<name>A0A1Y1X0I3_9FUNG</name>
<keyword evidence="2" id="KW-1185">Reference proteome</keyword>
<evidence type="ECO:0008006" key="3">
    <source>
        <dbReference type="Google" id="ProtNLM"/>
    </source>
</evidence>
<gene>
    <name evidence="1" type="ORF">BCR32DRAFT_294568</name>
</gene>
<comment type="caution">
    <text evidence="1">The sequence shown here is derived from an EMBL/GenBank/DDBJ whole genome shotgun (WGS) entry which is preliminary data.</text>
</comment>
<proteinExistence type="predicted"/>
<dbReference type="OrthoDB" id="498204at2759"/>
<reference evidence="1 2" key="1">
    <citation type="submission" date="2016-08" db="EMBL/GenBank/DDBJ databases">
        <title>A Parts List for Fungal Cellulosomes Revealed by Comparative Genomics.</title>
        <authorList>
            <consortium name="DOE Joint Genome Institute"/>
            <person name="Haitjema C.H."/>
            <person name="Gilmore S.P."/>
            <person name="Henske J.K."/>
            <person name="Solomon K.V."/>
            <person name="De Groot R."/>
            <person name="Kuo A."/>
            <person name="Mondo S.J."/>
            <person name="Salamov A.A."/>
            <person name="Labutti K."/>
            <person name="Zhao Z."/>
            <person name="Chiniquy J."/>
            <person name="Barry K."/>
            <person name="Brewer H.M."/>
            <person name="Purvine S.O."/>
            <person name="Wright A.T."/>
            <person name="Boxma B."/>
            <person name="Van Alen T."/>
            <person name="Hackstein J.H."/>
            <person name="Baker S.E."/>
            <person name="Grigoriev I.V."/>
            <person name="O'Malley M.A."/>
        </authorList>
    </citation>
    <scope>NUCLEOTIDE SEQUENCE [LARGE SCALE GENOMIC DNA]</scope>
    <source>
        <strain evidence="1 2">S4</strain>
    </source>
</reference>
<accession>A0A1Y1X0I3</accession>
<dbReference type="Proteomes" id="UP000193944">
    <property type="component" value="Unassembled WGS sequence"/>
</dbReference>
<evidence type="ECO:0000313" key="1">
    <source>
        <dbReference type="EMBL" id="ORX79212.1"/>
    </source>
</evidence>